<dbReference type="RefSeq" id="WP_015691947.1">
    <property type="nucleotide sequence ID" value="NC_016940.1"/>
</dbReference>
<dbReference type="eggNOG" id="COG0224">
    <property type="taxonomic scope" value="Bacteria"/>
</dbReference>
<dbReference type="Proteomes" id="UP000007519">
    <property type="component" value="Chromosome"/>
</dbReference>
<reference evidence="1 2" key="1">
    <citation type="journal article" date="2012" name="Stand. Genomic Sci.">
        <title>Complete genome sequencing and analysis of Saprospira grandis str. Lewin, a predatory marine bacterium.</title>
        <authorList>
            <person name="Saw J.H."/>
            <person name="Yuryev A."/>
            <person name="Kanbe M."/>
            <person name="Hou S."/>
            <person name="Young A.G."/>
            <person name="Aizawa S."/>
            <person name="Alam M."/>
        </authorList>
    </citation>
    <scope>NUCLEOTIDE SEQUENCE [LARGE SCALE GENOMIC DNA]</scope>
    <source>
        <strain evidence="1 2">Lewin</strain>
    </source>
</reference>
<dbReference type="Pfam" id="PF08889">
    <property type="entry name" value="WbqC"/>
    <property type="match status" value="1"/>
</dbReference>
<name>H6L9U8_SAPGL</name>
<protein>
    <submittedName>
        <fullName evidence="1">WbqC-like family protein</fullName>
    </submittedName>
</protein>
<organism evidence="1 2">
    <name type="scientific">Saprospira grandis (strain Lewin)</name>
    <dbReference type="NCBI Taxonomy" id="984262"/>
    <lineage>
        <taxon>Bacteria</taxon>
        <taxon>Pseudomonadati</taxon>
        <taxon>Bacteroidota</taxon>
        <taxon>Saprospiria</taxon>
        <taxon>Saprospirales</taxon>
        <taxon>Saprospiraceae</taxon>
        <taxon>Saprospira</taxon>
    </lineage>
</organism>
<accession>H6L9U8</accession>
<dbReference type="AlphaFoldDB" id="H6L9U8"/>
<dbReference type="HOGENOM" id="CLU_079350_0_0_10"/>
<keyword evidence="2" id="KW-1185">Reference proteome</keyword>
<dbReference type="OrthoDB" id="3611744at2"/>
<dbReference type="KEGG" id="sgn:SGRA_1576"/>
<proteinExistence type="predicted"/>
<evidence type="ECO:0000313" key="2">
    <source>
        <dbReference type="Proteomes" id="UP000007519"/>
    </source>
</evidence>
<dbReference type="EMBL" id="CP002831">
    <property type="protein sequence ID" value="AFC24311.1"/>
    <property type="molecule type" value="Genomic_DNA"/>
</dbReference>
<dbReference type="InterPro" id="IPR014985">
    <property type="entry name" value="WbqC"/>
</dbReference>
<evidence type="ECO:0000313" key="1">
    <source>
        <dbReference type="EMBL" id="AFC24311.1"/>
    </source>
</evidence>
<sequence length="229" mass="26956">MRKAFICQSNYIPWKGYFEAIAQADVFVLYDCVQYTKNDWRNRNRIKTAQGLQWLSIPVRQKQLKQRIADTQVAQANWAKKHWNSWQTHYAKAPFFKQYAPKIKALYLEEDSPFLSQINKRFILWALNELQIQTEVLESVHFDLQEQDPSLRLIELLQQIEAQHYLSGPAAKAYLNEAAFEAAHIKLEYLNYGPYPTYEQLYPPFSDAVSILDLFFHLGPAAKQFFRSI</sequence>
<gene>
    <name evidence="1" type="ordered locus">SGRA_1576</name>
</gene>
<dbReference type="STRING" id="984262.SGRA_1576"/>